<keyword evidence="9" id="KW-1185">Reference proteome</keyword>
<dbReference type="PANTHER" id="PTHR38469">
    <property type="entry name" value="PERIPLASMIC PEPTIDASE SUBFAMILY S1B"/>
    <property type="match status" value="1"/>
</dbReference>
<accession>A0A1I2LYK2</accession>
<dbReference type="EMBL" id="FONW01000017">
    <property type="protein sequence ID" value="SFF83650.1"/>
    <property type="molecule type" value="Genomic_DNA"/>
</dbReference>
<dbReference type="SUPFAM" id="SSF50494">
    <property type="entry name" value="Trypsin-like serine proteases"/>
    <property type="match status" value="1"/>
</dbReference>
<evidence type="ECO:0000313" key="8">
    <source>
        <dbReference type="EMBL" id="SFF83650.1"/>
    </source>
</evidence>
<keyword evidence="3 7" id="KW-0645">Protease</keyword>
<dbReference type="Pfam" id="PF10459">
    <property type="entry name" value="Peptidase_S46"/>
    <property type="match status" value="1"/>
</dbReference>
<dbReference type="GO" id="GO:0006508">
    <property type="term" value="P:proteolysis"/>
    <property type="evidence" value="ECO:0007669"/>
    <property type="project" value="UniProtKB-KW"/>
</dbReference>
<protein>
    <recommendedName>
        <fullName evidence="7">Dipeptidyl-peptidase</fullName>
        <ecNumber evidence="7">3.4.14.-</ecNumber>
    </recommendedName>
</protein>
<dbReference type="InterPro" id="IPR043504">
    <property type="entry name" value="Peptidase_S1_PA_chymotrypsin"/>
</dbReference>
<dbReference type="InterPro" id="IPR009003">
    <property type="entry name" value="Peptidase_S1_PA"/>
</dbReference>
<evidence type="ECO:0000256" key="4">
    <source>
        <dbReference type="ARBA" id="ARBA00022729"/>
    </source>
</evidence>
<dbReference type="PANTHER" id="PTHR38469:SF1">
    <property type="entry name" value="PERIPLASMIC PEPTIDASE SUBFAMILY S1B"/>
    <property type="match status" value="1"/>
</dbReference>
<name>A0A1I2LYK2_9BACT</name>
<dbReference type="STRING" id="655355.SAMN05216283_11766"/>
<keyword evidence="4" id="KW-0732">Signal</keyword>
<dbReference type="InterPro" id="IPR019500">
    <property type="entry name" value="Pep_S46"/>
</dbReference>
<dbReference type="RefSeq" id="WP_093921631.1">
    <property type="nucleotide sequence ID" value="NZ_FONW01000017.1"/>
</dbReference>
<dbReference type="GO" id="GO:0070009">
    <property type="term" value="F:serine-type aminopeptidase activity"/>
    <property type="evidence" value="ECO:0007669"/>
    <property type="project" value="UniProtKB-UniRule"/>
</dbReference>
<comment type="function">
    <text evidence="7">Catalyzes the removal of dipeptides from the N-terminus of oligopeptides.</text>
</comment>
<evidence type="ECO:0000256" key="2">
    <source>
        <dbReference type="ARBA" id="ARBA00022438"/>
    </source>
</evidence>
<evidence type="ECO:0000256" key="7">
    <source>
        <dbReference type="RuleBase" id="RU366067"/>
    </source>
</evidence>
<evidence type="ECO:0000313" key="9">
    <source>
        <dbReference type="Proteomes" id="UP000198964"/>
    </source>
</evidence>
<dbReference type="Proteomes" id="UP000198964">
    <property type="component" value="Unassembled WGS sequence"/>
</dbReference>
<evidence type="ECO:0000256" key="3">
    <source>
        <dbReference type="ARBA" id="ARBA00022670"/>
    </source>
</evidence>
<dbReference type="GO" id="GO:0043171">
    <property type="term" value="P:peptide catabolic process"/>
    <property type="evidence" value="ECO:0007669"/>
    <property type="project" value="UniProtKB-UniRule"/>
</dbReference>
<dbReference type="EC" id="3.4.14.-" evidence="7"/>
<evidence type="ECO:0000256" key="6">
    <source>
        <dbReference type="ARBA" id="ARBA00022825"/>
    </source>
</evidence>
<dbReference type="AlphaFoldDB" id="A0A1I2LYK2"/>
<evidence type="ECO:0000256" key="1">
    <source>
        <dbReference type="ARBA" id="ARBA00010491"/>
    </source>
</evidence>
<keyword evidence="6 7" id="KW-0720">Serine protease</keyword>
<reference evidence="8 9" key="1">
    <citation type="submission" date="2016-10" db="EMBL/GenBank/DDBJ databases">
        <authorList>
            <person name="de Groot N.N."/>
        </authorList>
    </citation>
    <scope>NUCLEOTIDE SEQUENCE [LARGE SCALE GENOMIC DNA]</scope>
    <source>
        <strain evidence="8 9">CGMCC 1.9156</strain>
    </source>
</reference>
<sequence>MKKILLVIVVLSVSILSFGKEGMWVPTLLDKYTIEEMQDMGFQLDAEDVYSINQNSLKDAIVIFGKGCTGEIISEQGLLLTNHHCGFSAIQSHSSLDHDYLSDGFWAMSKDEELPNPGLTAKFLDRMEDVTDSVLVGTEGLQGAEFQEKVNSNIVKIQQNASDNENHEALVKPLFYGNQYFLYVYNVFTDVRLVGAPPRSIGKFGGDTDNWMWPRHTGDFSLFRVYADENNEPAPYSEDNVPYQPKNWLSISLEGVAPGDFMMVMGYPGSTRQYLPSQAIEMIKNQSNPDRIKIRTAKLNVFNKHMKADPKVRIQYASKHARTSNSWKRWKGEIRGLDRLKAVERKQAYEADFETWYLHDDRLEATYGQVLPQFEKLYVDLLPFDKAYNYYQEVVFRGIDVFDLITYLPENDRGWERLDEKRQELYRKALSLKLTEFYDDYDQATDQDVFISLLRILRSDLDASFLPSQFVELFDKYDDEKLIRKVYQKSALVDPQKMEEIAGSFDEKWILKLQKDPLVELFRALKTHYANNIEHVYNGIKQEIDAVQKVYMKGILALEKEERLYPDANFTLRVAYGQVEGYQPYDGVNYKHYTTLDGIIEKNATGNPDYEIPQKLIDLYEARDFGTYEVNGEVPVAYIASIHTTGGNSGSPALNAQGQLVGLNFDRCWEGTMSDLMFDPEQCRNIMLDARYILFIIEKFAGAGYLLDEMDLVGVQSTAETVN</sequence>
<proteinExistence type="inferred from homology"/>
<keyword evidence="2 7" id="KW-0031">Aminopeptidase</keyword>
<comment type="similarity">
    <text evidence="1 7">Belongs to the peptidase S46 family.</text>
</comment>
<dbReference type="GO" id="GO:0008239">
    <property type="term" value="F:dipeptidyl-peptidase activity"/>
    <property type="evidence" value="ECO:0007669"/>
    <property type="project" value="UniProtKB-UniRule"/>
</dbReference>
<gene>
    <name evidence="8" type="ORF">SAMN05216283_11766</name>
</gene>
<keyword evidence="5 7" id="KW-0378">Hydrolase</keyword>
<evidence type="ECO:0000256" key="5">
    <source>
        <dbReference type="ARBA" id="ARBA00022801"/>
    </source>
</evidence>
<organism evidence="8 9">
    <name type="scientific">Sunxiuqinia elliptica</name>
    <dbReference type="NCBI Taxonomy" id="655355"/>
    <lineage>
        <taxon>Bacteria</taxon>
        <taxon>Pseudomonadati</taxon>
        <taxon>Bacteroidota</taxon>
        <taxon>Bacteroidia</taxon>
        <taxon>Marinilabiliales</taxon>
        <taxon>Prolixibacteraceae</taxon>
        <taxon>Sunxiuqinia</taxon>
    </lineage>
</organism>
<dbReference type="Gene3D" id="2.40.10.10">
    <property type="entry name" value="Trypsin-like serine proteases"/>
    <property type="match status" value="1"/>
</dbReference>